<evidence type="ECO:0000256" key="4">
    <source>
        <dbReference type="SAM" id="Coils"/>
    </source>
</evidence>
<protein>
    <recommendedName>
        <fullName evidence="6">C1q domain-containing protein</fullName>
    </recommendedName>
</protein>
<comment type="caution">
    <text evidence="7">The sequence shown here is derived from an EMBL/GenBank/DDBJ whole genome shotgun (WGS) entry which is preliminary data.</text>
</comment>
<evidence type="ECO:0000256" key="5">
    <source>
        <dbReference type="SAM" id="SignalP"/>
    </source>
</evidence>
<dbReference type="PROSITE" id="PS50871">
    <property type="entry name" value="C1Q"/>
    <property type="match status" value="1"/>
</dbReference>
<dbReference type="PANTHER" id="PTHR22923">
    <property type="entry name" value="CEREBELLIN-RELATED"/>
    <property type="match status" value="1"/>
</dbReference>
<dbReference type="Pfam" id="PF00386">
    <property type="entry name" value="C1q"/>
    <property type="match status" value="1"/>
</dbReference>
<reference evidence="7" key="2">
    <citation type="journal article" date="2021" name="Genome Biol. Evol.">
        <title>Developing a high-quality reference genome for a parasitic bivalve with doubly uniparental inheritance (Bivalvia: Unionida).</title>
        <authorList>
            <person name="Smith C.H."/>
        </authorList>
    </citation>
    <scope>NUCLEOTIDE SEQUENCE</scope>
    <source>
        <strain evidence="7">CHS0354</strain>
        <tissue evidence="7">Mantle</tissue>
    </source>
</reference>
<evidence type="ECO:0000256" key="1">
    <source>
        <dbReference type="ARBA" id="ARBA00004613"/>
    </source>
</evidence>
<feature type="chain" id="PRO_5042058243" description="C1q domain-containing protein" evidence="5">
    <location>
        <begin position="17"/>
        <end position="302"/>
    </location>
</feature>
<evidence type="ECO:0000256" key="2">
    <source>
        <dbReference type="ARBA" id="ARBA00022525"/>
    </source>
</evidence>
<sequence>MLLLVLIYCLVISCYAISVNAADLNKNIASDVISTLMKRIDSMEATIKEMERLATESGQREKAMLRRIEYLETTWSQCKTLTNEIMTRQEAMQSEIKELHNEIQDQQEETRKLVVSLSEASRDENNDVVGLDEQKDINTKMTLNRTRVVGVKRKRQQSYVRHKRANGVQVAFSAYLTHREYHLGITQVIKYDSVLINEGNFYNPLTGIFTCPEDGIYLFSFFTAAYGNHKNWVRLVVDNVNLSGATSEGTRDYHDDQGGNVAIIRLRAGQSVWMSVVHAGDAELDADSEHHHVTFSGVRLGD</sequence>
<dbReference type="InterPro" id="IPR008983">
    <property type="entry name" value="Tumour_necrosis_fac-like_dom"/>
</dbReference>
<accession>A0AAE0TJL3</accession>
<name>A0AAE0TJL3_9BIVA</name>
<dbReference type="PRINTS" id="PR00007">
    <property type="entry name" value="COMPLEMNTC1Q"/>
</dbReference>
<evidence type="ECO:0000313" key="8">
    <source>
        <dbReference type="Proteomes" id="UP001195483"/>
    </source>
</evidence>
<reference evidence="7" key="3">
    <citation type="submission" date="2023-05" db="EMBL/GenBank/DDBJ databases">
        <authorList>
            <person name="Smith C.H."/>
        </authorList>
    </citation>
    <scope>NUCLEOTIDE SEQUENCE</scope>
    <source>
        <strain evidence="7">CHS0354</strain>
        <tissue evidence="7">Mantle</tissue>
    </source>
</reference>
<dbReference type="SMART" id="SM00110">
    <property type="entry name" value="C1Q"/>
    <property type="match status" value="1"/>
</dbReference>
<evidence type="ECO:0000259" key="6">
    <source>
        <dbReference type="PROSITE" id="PS50871"/>
    </source>
</evidence>
<feature type="coiled-coil region" evidence="4">
    <location>
        <begin position="89"/>
        <end position="116"/>
    </location>
</feature>
<dbReference type="PANTHER" id="PTHR22923:SF116">
    <property type="entry name" value="C1Q DOMAIN-CONTAINING PROTEIN"/>
    <property type="match status" value="1"/>
</dbReference>
<feature type="domain" description="C1q" evidence="6">
    <location>
        <begin position="165"/>
        <end position="302"/>
    </location>
</feature>
<evidence type="ECO:0000313" key="7">
    <source>
        <dbReference type="EMBL" id="KAK3611586.1"/>
    </source>
</evidence>
<keyword evidence="4" id="KW-0175">Coiled coil</keyword>
<dbReference type="EMBL" id="JAEAOA010001119">
    <property type="protein sequence ID" value="KAK3611586.1"/>
    <property type="molecule type" value="Genomic_DNA"/>
</dbReference>
<comment type="subcellular location">
    <subcellularLocation>
        <location evidence="1">Secreted</location>
    </subcellularLocation>
</comment>
<dbReference type="GO" id="GO:0005576">
    <property type="term" value="C:extracellular region"/>
    <property type="evidence" value="ECO:0007669"/>
    <property type="project" value="UniProtKB-SubCell"/>
</dbReference>
<gene>
    <name evidence="7" type="ORF">CHS0354_018101</name>
</gene>
<dbReference type="InterPro" id="IPR050822">
    <property type="entry name" value="Cerebellin_Synaptic_Org"/>
</dbReference>
<dbReference type="Proteomes" id="UP001195483">
    <property type="component" value="Unassembled WGS sequence"/>
</dbReference>
<keyword evidence="2" id="KW-0964">Secreted</keyword>
<dbReference type="Gene3D" id="2.60.120.40">
    <property type="match status" value="1"/>
</dbReference>
<keyword evidence="8" id="KW-1185">Reference proteome</keyword>
<proteinExistence type="predicted"/>
<feature type="signal peptide" evidence="5">
    <location>
        <begin position="1"/>
        <end position="16"/>
    </location>
</feature>
<evidence type="ECO:0000256" key="3">
    <source>
        <dbReference type="ARBA" id="ARBA00022729"/>
    </source>
</evidence>
<keyword evidence="3 5" id="KW-0732">Signal</keyword>
<organism evidence="7 8">
    <name type="scientific">Potamilus streckersoni</name>
    <dbReference type="NCBI Taxonomy" id="2493646"/>
    <lineage>
        <taxon>Eukaryota</taxon>
        <taxon>Metazoa</taxon>
        <taxon>Spiralia</taxon>
        <taxon>Lophotrochozoa</taxon>
        <taxon>Mollusca</taxon>
        <taxon>Bivalvia</taxon>
        <taxon>Autobranchia</taxon>
        <taxon>Heteroconchia</taxon>
        <taxon>Palaeoheterodonta</taxon>
        <taxon>Unionida</taxon>
        <taxon>Unionoidea</taxon>
        <taxon>Unionidae</taxon>
        <taxon>Ambleminae</taxon>
        <taxon>Lampsilini</taxon>
        <taxon>Potamilus</taxon>
    </lineage>
</organism>
<dbReference type="SUPFAM" id="SSF49842">
    <property type="entry name" value="TNF-like"/>
    <property type="match status" value="1"/>
</dbReference>
<dbReference type="InterPro" id="IPR001073">
    <property type="entry name" value="C1q_dom"/>
</dbReference>
<dbReference type="AlphaFoldDB" id="A0AAE0TJL3"/>
<reference evidence="7" key="1">
    <citation type="journal article" date="2021" name="Genome Biol. Evol.">
        <title>A High-Quality Reference Genome for a Parasitic Bivalve with Doubly Uniparental Inheritance (Bivalvia: Unionida).</title>
        <authorList>
            <person name="Smith C.H."/>
        </authorList>
    </citation>
    <scope>NUCLEOTIDE SEQUENCE</scope>
    <source>
        <strain evidence="7">CHS0354</strain>
    </source>
</reference>